<comment type="caution">
    <text evidence="2">The sequence shown here is derived from an EMBL/GenBank/DDBJ whole genome shotgun (WGS) entry which is preliminary data.</text>
</comment>
<dbReference type="Pfam" id="PF17765">
    <property type="entry name" value="MLTR_LBD"/>
    <property type="match status" value="1"/>
</dbReference>
<protein>
    <recommendedName>
        <fullName evidence="1">HTH cro/C1-type domain-containing protein</fullName>
    </recommendedName>
</protein>
<dbReference type="AlphaFoldDB" id="A0A2T2X3T8"/>
<gene>
    <name evidence="2" type="ORF">C7B43_08835</name>
</gene>
<organism evidence="2 3">
    <name type="scientific">Sulfobacillus benefaciens</name>
    <dbReference type="NCBI Taxonomy" id="453960"/>
    <lineage>
        <taxon>Bacteria</taxon>
        <taxon>Bacillati</taxon>
        <taxon>Bacillota</taxon>
        <taxon>Clostridia</taxon>
        <taxon>Eubacteriales</taxon>
        <taxon>Clostridiales Family XVII. Incertae Sedis</taxon>
        <taxon>Sulfobacillus</taxon>
    </lineage>
</organism>
<dbReference type="InterPro" id="IPR010982">
    <property type="entry name" value="Lambda_DNA-bd_dom_sf"/>
</dbReference>
<name>A0A2T2X3T8_9FIRM</name>
<feature type="domain" description="HTH cro/C1-type" evidence="1">
    <location>
        <begin position="5"/>
        <end position="60"/>
    </location>
</feature>
<sequence>MGERIRFYRERRGWSQLRLAQQVALSQKQLSRVETSQVSELSRDLIIQIARSLKEPVINGEVNEWLYDSGFRPYVEPLLELPQTYPWLNRFSPLPALLLDIGWFIRDWNREMGGLLRIPRESLKGLEANLIVQLFASDGLFSGRWSDELLRHMLHRLVIQWQPYVGDPWLSRLKDNISRRIGMSWNTLLATYHVILEDSIPSTSEILVFAADGEPAALRFRSNSVPVPLRPDLTVTHYYPLDDVTEKWCQKTVES</sequence>
<proteinExistence type="predicted"/>
<dbReference type="SUPFAM" id="SSF47413">
    <property type="entry name" value="lambda repressor-like DNA-binding domains"/>
    <property type="match status" value="1"/>
</dbReference>
<evidence type="ECO:0000313" key="2">
    <source>
        <dbReference type="EMBL" id="PSR29161.1"/>
    </source>
</evidence>
<dbReference type="EMBL" id="PXYT01000017">
    <property type="protein sequence ID" value="PSR29161.1"/>
    <property type="molecule type" value="Genomic_DNA"/>
</dbReference>
<reference evidence="2 3" key="1">
    <citation type="journal article" date="2014" name="BMC Genomics">
        <title>Comparison of environmental and isolate Sulfobacillus genomes reveals diverse carbon, sulfur, nitrogen, and hydrogen metabolisms.</title>
        <authorList>
            <person name="Justice N.B."/>
            <person name="Norman A."/>
            <person name="Brown C.T."/>
            <person name="Singh A."/>
            <person name="Thomas B.C."/>
            <person name="Banfield J.F."/>
        </authorList>
    </citation>
    <scope>NUCLEOTIDE SEQUENCE [LARGE SCALE GENOMIC DNA]</scope>
    <source>
        <strain evidence="2">AMDSBA1</strain>
    </source>
</reference>
<accession>A0A2T2X3T8</accession>
<dbReference type="Pfam" id="PF13560">
    <property type="entry name" value="HTH_31"/>
    <property type="match status" value="1"/>
</dbReference>
<dbReference type="SMART" id="SM00530">
    <property type="entry name" value="HTH_XRE"/>
    <property type="match status" value="1"/>
</dbReference>
<dbReference type="GO" id="GO:0003677">
    <property type="term" value="F:DNA binding"/>
    <property type="evidence" value="ECO:0007669"/>
    <property type="project" value="InterPro"/>
</dbReference>
<evidence type="ECO:0000313" key="3">
    <source>
        <dbReference type="Proteomes" id="UP000242699"/>
    </source>
</evidence>
<dbReference type="Gene3D" id="1.10.260.40">
    <property type="entry name" value="lambda repressor-like DNA-binding domains"/>
    <property type="match status" value="1"/>
</dbReference>
<dbReference type="InterPro" id="IPR041413">
    <property type="entry name" value="MLTR_LBD"/>
</dbReference>
<dbReference type="PROSITE" id="PS50943">
    <property type="entry name" value="HTH_CROC1"/>
    <property type="match status" value="1"/>
</dbReference>
<dbReference type="InterPro" id="IPR001387">
    <property type="entry name" value="Cro/C1-type_HTH"/>
</dbReference>
<dbReference type="Gene3D" id="3.30.450.180">
    <property type="match status" value="1"/>
</dbReference>
<dbReference type="CDD" id="cd00093">
    <property type="entry name" value="HTH_XRE"/>
    <property type="match status" value="1"/>
</dbReference>
<dbReference type="PANTHER" id="PTHR35010">
    <property type="entry name" value="BLL4672 PROTEIN-RELATED"/>
    <property type="match status" value="1"/>
</dbReference>
<dbReference type="Proteomes" id="UP000242699">
    <property type="component" value="Unassembled WGS sequence"/>
</dbReference>
<evidence type="ECO:0000259" key="1">
    <source>
        <dbReference type="PROSITE" id="PS50943"/>
    </source>
</evidence>